<dbReference type="OrthoDB" id="782197at2759"/>
<dbReference type="InterPro" id="IPR002156">
    <property type="entry name" value="RNaseH_domain"/>
</dbReference>
<evidence type="ECO:0000259" key="1">
    <source>
        <dbReference type="PROSITE" id="PS50879"/>
    </source>
</evidence>
<dbReference type="PROSITE" id="PS50879">
    <property type="entry name" value="RNASE_H_1"/>
    <property type="match status" value="1"/>
</dbReference>
<dbReference type="KEGG" id="pda:120104481"/>
<feature type="domain" description="RNase H type-1" evidence="1">
    <location>
        <begin position="5"/>
        <end position="134"/>
    </location>
</feature>
<reference evidence="2" key="1">
    <citation type="journal article" date="2019" name="Nat. Commun.">
        <title>Genome-wide association mapping of date palm fruit traits.</title>
        <authorList>
            <person name="Hazzouri K.M."/>
            <person name="Gros-Balthazard M."/>
            <person name="Flowers J.M."/>
            <person name="Copetti D."/>
            <person name="Lemansour A."/>
            <person name="Lebrun M."/>
            <person name="Masmoudi K."/>
            <person name="Ferrand S."/>
            <person name="Dhar M.I."/>
            <person name="Fresquez Z.A."/>
            <person name="Rosas U."/>
            <person name="Zhang J."/>
            <person name="Talag J."/>
            <person name="Lee S."/>
            <person name="Kudrna D."/>
            <person name="Powell R.F."/>
            <person name="Leitch I.J."/>
            <person name="Krueger R.R."/>
            <person name="Wing R.A."/>
            <person name="Amiri K.M.A."/>
            <person name="Purugganan M.D."/>
        </authorList>
    </citation>
    <scope>NUCLEOTIDE SEQUENCE [LARGE SCALE GENOMIC DNA]</scope>
    <source>
        <strain evidence="2">cv. Khalas</strain>
    </source>
</reference>
<dbReference type="GO" id="GO:0004523">
    <property type="term" value="F:RNA-DNA hybrid ribonuclease activity"/>
    <property type="evidence" value="ECO:0007669"/>
    <property type="project" value="InterPro"/>
</dbReference>
<dbReference type="SUPFAM" id="SSF53098">
    <property type="entry name" value="Ribonuclease H-like"/>
    <property type="match status" value="1"/>
</dbReference>
<evidence type="ECO:0000313" key="3">
    <source>
        <dbReference type="RefSeq" id="XP_038971607.1"/>
    </source>
</evidence>
<protein>
    <submittedName>
        <fullName evidence="3">Uncharacterized protein Mb2253c-like</fullName>
    </submittedName>
</protein>
<gene>
    <name evidence="3" type="primary">LOC120104481</name>
</gene>
<dbReference type="GeneID" id="120104481"/>
<dbReference type="PANTHER" id="PTHR48475">
    <property type="entry name" value="RIBONUCLEASE H"/>
    <property type="match status" value="1"/>
</dbReference>
<keyword evidence="2" id="KW-1185">Reference proteome</keyword>
<proteinExistence type="predicted"/>
<dbReference type="Gene3D" id="3.30.420.10">
    <property type="entry name" value="Ribonuclease H-like superfamily/Ribonuclease H"/>
    <property type="match status" value="1"/>
</dbReference>
<dbReference type="RefSeq" id="XP_038971607.1">
    <property type="nucleotide sequence ID" value="XM_039115679.1"/>
</dbReference>
<organism evidence="2 3">
    <name type="scientific">Phoenix dactylifera</name>
    <name type="common">Date palm</name>
    <dbReference type="NCBI Taxonomy" id="42345"/>
    <lineage>
        <taxon>Eukaryota</taxon>
        <taxon>Viridiplantae</taxon>
        <taxon>Streptophyta</taxon>
        <taxon>Embryophyta</taxon>
        <taxon>Tracheophyta</taxon>
        <taxon>Spermatophyta</taxon>
        <taxon>Magnoliopsida</taxon>
        <taxon>Liliopsida</taxon>
        <taxon>Arecaceae</taxon>
        <taxon>Coryphoideae</taxon>
        <taxon>Phoeniceae</taxon>
        <taxon>Phoenix</taxon>
    </lineage>
</organism>
<evidence type="ECO:0000313" key="2">
    <source>
        <dbReference type="Proteomes" id="UP000228380"/>
    </source>
</evidence>
<reference evidence="3" key="2">
    <citation type="submission" date="2025-08" db="UniProtKB">
        <authorList>
            <consortium name="RefSeq"/>
        </authorList>
    </citation>
    <scope>IDENTIFICATION</scope>
    <source>
        <tissue evidence="3">Young leaves</tissue>
    </source>
</reference>
<name>A0A8B8ZE82_PHODC</name>
<dbReference type="Pfam" id="PF13456">
    <property type="entry name" value="RVT_3"/>
    <property type="match status" value="1"/>
</dbReference>
<dbReference type="AlphaFoldDB" id="A0A8B8ZE82"/>
<accession>A0A8B8ZE82</accession>
<dbReference type="PANTHER" id="PTHR48475:SF2">
    <property type="entry name" value="RIBONUCLEASE H"/>
    <property type="match status" value="1"/>
</dbReference>
<dbReference type="GO" id="GO:0003676">
    <property type="term" value="F:nucleic acid binding"/>
    <property type="evidence" value="ECO:0007669"/>
    <property type="project" value="InterPro"/>
</dbReference>
<dbReference type="CDD" id="cd09279">
    <property type="entry name" value="RNase_HI_like"/>
    <property type="match status" value="1"/>
</dbReference>
<dbReference type="InterPro" id="IPR012337">
    <property type="entry name" value="RNaseH-like_sf"/>
</dbReference>
<dbReference type="InterPro" id="IPR036397">
    <property type="entry name" value="RNaseH_sf"/>
</dbReference>
<dbReference type="Proteomes" id="UP000228380">
    <property type="component" value="Chromosome 18"/>
</dbReference>
<sequence length="167" mass="18322">MEQTSSSTWTLHVDGSSNSGGSGAGLILTSPDGVVAEQALRFEFPASNNVAEYEALIAGLKLAWELGVKNLRVFSDFQLVVNQISGDFEAREPAMQEYLRKVRDLISTLSSFHIQHIARTENLRADQLSKLASTRMSELPKAAALEYLQRPSTEEPEPALCIEVEPS</sequence>